<sequence length="211" mass="24280">MTNDPEACRYVLKLLGDVFAQRLHLATAFRTLPGRFGQVRPDLARQMLRQWLARCLFHNRARRLWDFDRRRAFIGLKLLEAQLELLDLMVQLLRLATELHTAQLGNEQLQVFDFGCARCQRDLLRVDRFLQFEHLRVALTQRRLLAEQHRLQRLDIVGKWAHARHAASLCVGNDVYNAEVGRAVLVGCRQSMPSSSIDSCAGLRQITPPSA</sequence>
<accession>A0ACB5QSC9</accession>
<keyword evidence="2" id="KW-1185">Reference proteome</keyword>
<dbReference type="Proteomes" id="UP001055013">
    <property type="component" value="Unassembled WGS sequence"/>
</dbReference>
<evidence type="ECO:0000313" key="2">
    <source>
        <dbReference type="Proteomes" id="UP001055013"/>
    </source>
</evidence>
<proteinExistence type="predicted"/>
<dbReference type="EMBL" id="BPUR01000006">
    <property type="protein sequence ID" value="GJH17520.1"/>
    <property type="molecule type" value="Genomic_DNA"/>
</dbReference>
<comment type="caution">
    <text evidence="1">The sequence shown here is derived from an EMBL/GenBank/DDBJ whole genome shotgun (WGS) entry which is preliminary data.</text>
</comment>
<protein>
    <submittedName>
        <fullName evidence="1">Uncharacterized protein</fullName>
    </submittedName>
</protein>
<gene>
    <name evidence="1" type="ORF">CBA19CS22_13280</name>
</gene>
<reference evidence="1" key="1">
    <citation type="submission" date="2021-09" db="EMBL/GenBank/DDBJ databases">
        <title>Isolation and characterization of 3-chlorobenzoate degrading bacteria from soils in Shizuoka.</title>
        <authorList>
            <person name="Ifat A."/>
            <person name="Ogawa N."/>
            <person name="Kimbara K."/>
            <person name="Moriuchi R."/>
            <person name="Dohra H."/>
            <person name="Shintani M."/>
        </authorList>
    </citation>
    <scope>NUCLEOTIDE SEQUENCE</scope>
    <source>
        <strain evidence="1">19CS2-2</strain>
    </source>
</reference>
<evidence type="ECO:0000313" key="1">
    <source>
        <dbReference type="EMBL" id="GJH17520.1"/>
    </source>
</evidence>
<name>A0ACB5QSC9_9BURK</name>
<organism evidence="1 2">
    <name type="scientific">Caballeronia novacaledonica</name>
    <dbReference type="NCBI Taxonomy" id="1544861"/>
    <lineage>
        <taxon>Bacteria</taxon>
        <taxon>Pseudomonadati</taxon>
        <taxon>Pseudomonadota</taxon>
        <taxon>Betaproteobacteria</taxon>
        <taxon>Burkholderiales</taxon>
        <taxon>Burkholderiaceae</taxon>
        <taxon>Caballeronia</taxon>
    </lineage>
</organism>